<name>A0A9D5AZ96_PEA</name>
<dbReference type="GO" id="GO:0008270">
    <property type="term" value="F:zinc ion binding"/>
    <property type="evidence" value="ECO:0007669"/>
    <property type="project" value="InterPro"/>
</dbReference>
<evidence type="ECO:0000256" key="1">
    <source>
        <dbReference type="SAM" id="MobiDB-lite"/>
    </source>
</evidence>
<proteinExistence type="predicted"/>
<evidence type="ECO:0008006" key="4">
    <source>
        <dbReference type="Google" id="ProtNLM"/>
    </source>
</evidence>
<dbReference type="AlphaFoldDB" id="A0A9D5AZ96"/>
<dbReference type="PANTHER" id="PTHR46033:SF1">
    <property type="entry name" value="PROTEIN MAIN-LIKE 2"/>
    <property type="match status" value="1"/>
</dbReference>
<feature type="compositionally biased region" description="Low complexity" evidence="1">
    <location>
        <begin position="233"/>
        <end position="244"/>
    </location>
</feature>
<protein>
    <recommendedName>
        <fullName evidence="4">CCHC-type domain-containing protein</fullName>
    </recommendedName>
</protein>
<accession>A0A9D5AZ96</accession>
<dbReference type="GO" id="GO:0003676">
    <property type="term" value="F:nucleic acid binding"/>
    <property type="evidence" value="ECO:0007669"/>
    <property type="project" value="InterPro"/>
</dbReference>
<comment type="caution">
    <text evidence="2">The sequence shown here is derived from an EMBL/GenBank/DDBJ whole genome shotgun (WGS) entry which is preliminary data.</text>
</comment>
<dbReference type="Proteomes" id="UP001058974">
    <property type="component" value="Chromosome 3"/>
</dbReference>
<keyword evidence="3" id="KW-1185">Reference proteome</keyword>
<sequence length="250" mass="28504">MFFPLFVAKSPIAEGAHPWGKAEEVLRCPDTSGGFVERWHKETPTFHLSLSDMTITLDDVSSLIHLLFQAWRCVALTVLYSALGEAIVLETRQIFGYMSLFQCWIYKHFLSIYDRRVSPTTAGFARAKILKAIRSHLGSLLEYRRFSGRCSGFRGSSSRDKKDDQKGYFNCKKSGHFITDCPELQKDKSKKGSYQKDNFRKKFKKSLMATWDELDKEEESAKDKEEDNLALMTLTSSDTKSDSDTGSDSE</sequence>
<dbReference type="Gramene" id="Psat03G0434500-T1">
    <property type="protein sequence ID" value="KAI5429727.1"/>
    <property type="gene ID" value="KIW84_034345"/>
</dbReference>
<dbReference type="InterPro" id="IPR044824">
    <property type="entry name" value="MAIN-like"/>
</dbReference>
<evidence type="ECO:0000313" key="2">
    <source>
        <dbReference type="EMBL" id="KAI5429727.1"/>
    </source>
</evidence>
<gene>
    <name evidence="2" type="ORF">KIW84_034345</name>
</gene>
<dbReference type="SUPFAM" id="SSF57756">
    <property type="entry name" value="Retrovirus zinc finger-like domains"/>
    <property type="match status" value="1"/>
</dbReference>
<organism evidence="2 3">
    <name type="scientific">Pisum sativum</name>
    <name type="common">Garden pea</name>
    <name type="synonym">Lathyrus oleraceus</name>
    <dbReference type="NCBI Taxonomy" id="3888"/>
    <lineage>
        <taxon>Eukaryota</taxon>
        <taxon>Viridiplantae</taxon>
        <taxon>Streptophyta</taxon>
        <taxon>Embryophyta</taxon>
        <taxon>Tracheophyta</taxon>
        <taxon>Spermatophyta</taxon>
        <taxon>Magnoliopsida</taxon>
        <taxon>eudicotyledons</taxon>
        <taxon>Gunneridae</taxon>
        <taxon>Pentapetalae</taxon>
        <taxon>rosids</taxon>
        <taxon>fabids</taxon>
        <taxon>Fabales</taxon>
        <taxon>Fabaceae</taxon>
        <taxon>Papilionoideae</taxon>
        <taxon>50 kb inversion clade</taxon>
        <taxon>NPAAA clade</taxon>
        <taxon>Hologalegina</taxon>
        <taxon>IRL clade</taxon>
        <taxon>Fabeae</taxon>
        <taxon>Lathyrus</taxon>
    </lineage>
</organism>
<feature type="region of interest" description="Disordered" evidence="1">
    <location>
        <begin position="214"/>
        <end position="250"/>
    </location>
</feature>
<dbReference type="GO" id="GO:0010073">
    <property type="term" value="P:meristem maintenance"/>
    <property type="evidence" value="ECO:0007669"/>
    <property type="project" value="InterPro"/>
</dbReference>
<reference evidence="2 3" key="1">
    <citation type="journal article" date="2022" name="Nat. Genet.">
        <title>Improved pea reference genome and pan-genome highlight genomic features and evolutionary characteristics.</title>
        <authorList>
            <person name="Yang T."/>
            <person name="Liu R."/>
            <person name="Luo Y."/>
            <person name="Hu S."/>
            <person name="Wang D."/>
            <person name="Wang C."/>
            <person name="Pandey M.K."/>
            <person name="Ge S."/>
            <person name="Xu Q."/>
            <person name="Li N."/>
            <person name="Li G."/>
            <person name="Huang Y."/>
            <person name="Saxena R.K."/>
            <person name="Ji Y."/>
            <person name="Li M."/>
            <person name="Yan X."/>
            <person name="He Y."/>
            <person name="Liu Y."/>
            <person name="Wang X."/>
            <person name="Xiang C."/>
            <person name="Varshney R.K."/>
            <person name="Ding H."/>
            <person name="Gao S."/>
            <person name="Zong X."/>
        </authorList>
    </citation>
    <scope>NUCLEOTIDE SEQUENCE [LARGE SCALE GENOMIC DNA]</scope>
    <source>
        <strain evidence="2 3">cv. Zhongwan 6</strain>
    </source>
</reference>
<evidence type="ECO:0000313" key="3">
    <source>
        <dbReference type="Proteomes" id="UP001058974"/>
    </source>
</evidence>
<dbReference type="InterPro" id="IPR036875">
    <property type="entry name" value="Znf_CCHC_sf"/>
</dbReference>
<dbReference type="PANTHER" id="PTHR46033">
    <property type="entry name" value="PROTEIN MAIN-LIKE 2"/>
    <property type="match status" value="1"/>
</dbReference>
<dbReference type="Gene3D" id="4.10.60.10">
    <property type="entry name" value="Zinc finger, CCHC-type"/>
    <property type="match status" value="1"/>
</dbReference>
<dbReference type="EMBL" id="JAMSHJ010000003">
    <property type="protein sequence ID" value="KAI5429727.1"/>
    <property type="molecule type" value="Genomic_DNA"/>
</dbReference>